<feature type="repeat" description="PPR" evidence="3">
    <location>
        <begin position="284"/>
        <end position="319"/>
    </location>
</feature>
<dbReference type="InterPro" id="IPR011990">
    <property type="entry name" value="TPR-like_helical_dom_sf"/>
</dbReference>
<dbReference type="STRING" id="906689.A0A2I0VD25"/>
<dbReference type="Pfam" id="PF17177">
    <property type="entry name" value="PPR_long"/>
    <property type="match status" value="1"/>
</dbReference>
<feature type="repeat" description="PPR" evidence="3">
    <location>
        <begin position="390"/>
        <end position="424"/>
    </location>
</feature>
<evidence type="ECO:0000256" key="3">
    <source>
        <dbReference type="PROSITE-ProRule" id="PRU00708"/>
    </source>
</evidence>
<feature type="repeat" description="PPR" evidence="3">
    <location>
        <begin position="495"/>
        <end position="530"/>
    </location>
</feature>
<dbReference type="Gene3D" id="1.25.40.10">
    <property type="entry name" value="Tetratricopeptide repeat domain"/>
    <property type="match status" value="5"/>
</dbReference>
<dbReference type="PROSITE" id="PS51375">
    <property type="entry name" value="PPR"/>
    <property type="match status" value="10"/>
</dbReference>
<evidence type="ECO:0000256" key="4">
    <source>
        <dbReference type="SAM" id="MobiDB-lite"/>
    </source>
</evidence>
<feature type="repeat" description="PPR" evidence="3">
    <location>
        <begin position="531"/>
        <end position="565"/>
    </location>
</feature>
<dbReference type="EMBL" id="KZ503804">
    <property type="protein sequence ID" value="PKU61307.1"/>
    <property type="molecule type" value="Genomic_DNA"/>
</dbReference>
<dbReference type="AlphaFoldDB" id="A0A2I0VD25"/>
<evidence type="ECO:0000256" key="1">
    <source>
        <dbReference type="ARBA" id="ARBA00007626"/>
    </source>
</evidence>
<dbReference type="InterPro" id="IPR050667">
    <property type="entry name" value="PPR-containing_protein"/>
</dbReference>
<feature type="domain" description="PROP1-like PPR" evidence="5">
    <location>
        <begin position="339"/>
        <end position="472"/>
    </location>
</feature>
<sequence>MLRSDNLAFAARRCFRNSKIQTFSSRSFISTAADPTAGERNDDDAQSSKPLADDLFRSPPRSGGYTQGDATYLSLARFYSNPPNIPALRGLLDQMRSDPRPFPERLFPPILRAFGRAGLPLEALRLFDEMLPSFQCIPSTFSLNSTLSSLLSSPNSSSLAFPFFRRALRLHHSLNPNLLTFNLILKSLCSPPSPSLPHALHLFRSIPLRGLHPDAYTYSTLIAALARSGRLDDAFALLDEMQLDGVAPNSVTFNSLLHTILRTGDFRRAANLTRYMLLKGCTPTLATYNTLVHGLCRHGRLEEALALIDRMVLRNGLVPNEVTYGALVDGFVKLGCVVDAQRVFDVMRERGVPANEFMYSALITGLFRSDCVEEALKLWAVMVSEGVKPNEVLYTVLVDGLSRHGKVAEAENVIAKMAAEGCNPNVRTFSALMWGYFRAGNSHQALATWSKLVRHGCEPNKVSYSILINGLCEEGKVKEGMMVWKNMISRGCTPDLMAYTAMIRGLCISGRVDGGMRLFYDMMASGDGEPDAVAYNALFDGLIKADRLIQAVDLLGSMVERDCDPDEVTCNIFLKGLRWDEEKGRNLMEGMIVRMVKRGRINGAADIVLVMCKKYMSPKSTIWEKVVSMVCNMKEVRGEIDKTLGEISCENDL</sequence>
<accession>A0A2I0VD25</accession>
<keyword evidence="7" id="KW-1185">Reference proteome</keyword>
<dbReference type="InterPro" id="IPR002885">
    <property type="entry name" value="PPR_rpt"/>
</dbReference>
<feature type="repeat" description="PPR" evidence="3">
    <location>
        <begin position="214"/>
        <end position="248"/>
    </location>
</feature>
<dbReference type="Pfam" id="PF01535">
    <property type="entry name" value="PPR"/>
    <property type="match status" value="1"/>
</dbReference>
<dbReference type="InterPro" id="IPR033443">
    <property type="entry name" value="PROP1-like_PPR_dom"/>
</dbReference>
<keyword evidence="2" id="KW-0677">Repeat</keyword>
<protein>
    <submittedName>
        <fullName evidence="6">Pentatricopeptide repeat-containing protein</fullName>
    </submittedName>
</protein>
<reference evidence="6 7" key="2">
    <citation type="journal article" date="2017" name="Nature">
        <title>The Apostasia genome and the evolution of orchids.</title>
        <authorList>
            <person name="Zhang G.Q."/>
            <person name="Liu K.W."/>
            <person name="Li Z."/>
            <person name="Lohaus R."/>
            <person name="Hsiao Y.Y."/>
            <person name="Niu S.C."/>
            <person name="Wang J.Y."/>
            <person name="Lin Y.C."/>
            <person name="Xu Q."/>
            <person name="Chen L.J."/>
            <person name="Yoshida K."/>
            <person name="Fujiwara S."/>
            <person name="Wang Z.W."/>
            <person name="Zhang Y.Q."/>
            <person name="Mitsuda N."/>
            <person name="Wang M."/>
            <person name="Liu G.H."/>
            <person name="Pecoraro L."/>
            <person name="Huang H.X."/>
            <person name="Xiao X.J."/>
            <person name="Lin M."/>
            <person name="Wu X.Y."/>
            <person name="Wu W.L."/>
            <person name="Chen Y.Y."/>
            <person name="Chang S.B."/>
            <person name="Sakamoto S."/>
            <person name="Ohme-Takagi M."/>
            <person name="Yagi M."/>
            <person name="Zeng S.J."/>
            <person name="Shen C.Y."/>
            <person name="Yeh C.M."/>
            <person name="Luo Y.B."/>
            <person name="Tsai W.C."/>
            <person name="Van de Peer Y."/>
            <person name="Liu Z.J."/>
        </authorList>
    </citation>
    <scope>NUCLEOTIDE SEQUENCE [LARGE SCALE GENOMIC DNA]</scope>
    <source>
        <tissue evidence="6">The whole plant</tissue>
    </source>
</reference>
<dbReference type="PANTHER" id="PTHR47939:SF13">
    <property type="entry name" value="OS03G0201400 PROTEIN"/>
    <property type="match status" value="1"/>
</dbReference>
<comment type="similarity">
    <text evidence="1">Belongs to the PPR family. P subfamily.</text>
</comment>
<organism evidence="6 7">
    <name type="scientific">Dendrobium catenatum</name>
    <dbReference type="NCBI Taxonomy" id="906689"/>
    <lineage>
        <taxon>Eukaryota</taxon>
        <taxon>Viridiplantae</taxon>
        <taxon>Streptophyta</taxon>
        <taxon>Embryophyta</taxon>
        <taxon>Tracheophyta</taxon>
        <taxon>Spermatophyta</taxon>
        <taxon>Magnoliopsida</taxon>
        <taxon>Liliopsida</taxon>
        <taxon>Asparagales</taxon>
        <taxon>Orchidaceae</taxon>
        <taxon>Epidendroideae</taxon>
        <taxon>Malaxideae</taxon>
        <taxon>Dendrobiinae</taxon>
        <taxon>Dendrobium</taxon>
    </lineage>
</organism>
<dbReference type="OrthoDB" id="185373at2759"/>
<evidence type="ECO:0000256" key="2">
    <source>
        <dbReference type="ARBA" id="ARBA00022737"/>
    </source>
</evidence>
<dbReference type="Pfam" id="PF13041">
    <property type="entry name" value="PPR_2"/>
    <property type="match status" value="1"/>
</dbReference>
<dbReference type="NCBIfam" id="TIGR00756">
    <property type="entry name" value="PPR"/>
    <property type="match status" value="9"/>
</dbReference>
<feature type="repeat" description="PPR" evidence="3">
    <location>
        <begin position="425"/>
        <end position="459"/>
    </location>
</feature>
<name>A0A2I0VD25_9ASPA</name>
<feature type="repeat" description="PPR" evidence="3">
    <location>
        <begin position="249"/>
        <end position="283"/>
    </location>
</feature>
<dbReference type="Pfam" id="PF12854">
    <property type="entry name" value="PPR_1"/>
    <property type="match status" value="3"/>
</dbReference>
<proteinExistence type="inferred from homology"/>
<dbReference type="Proteomes" id="UP000233837">
    <property type="component" value="Unassembled WGS sequence"/>
</dbReference>
<feature type="repeat" description="PPR" evidence="3">
    <location>
        <begin position="460"/>
        <end position="494"/>
    </location>
</feature>
<evidence type="ECO:0000313" key="6">
    <source>
        <dbReference type="EMBL" id="PKU61307.1"/>
    </source>
</evidence>
<evidence type="ECO:0000259" key="5">
    <source>
        <dbReference type="Pfam" id="PF17177"/>
    </source>
</evidence>
<feature type="repeat" description="PPR" evidence="3">
    <location>
        <begin position="320"/>
        <end position="354"/>
    </location>
</feature>
<reference evidence="6 7" key="1">
    <citation type="journal article" date="2016" name="Sci. Rep.">
        <title>The Dendrobium catenatum Lindl. genome sequence provides insights into polysaccharide synthase, floral development and adaptive evolution.</title>
        <authorList>
            <person name="Zhang G.Q."/>
            <person name="Xu Q."/>
            <person name="Bian C."/>
            <person name="Tsai W.C."/>
            <person name="Yeh C.M."/>
            <person name="Liu K.W."/>
            <person name="Yoshida K."/>
            <person name="Zhang L.S."/>
            <person name="Chang S.B."/>
            <person name="Chen F."/>
            <person name="Shi Y."/>
            <person name="Su Y.Y."/>
            <person name="Zhang Y.Q."/>
            <person name="Chen L.J."/>
            <person name="Yin Y."/>
            <person name="Lin M."/>
            <person name="Huang H."/>
            <person name="Deng H."/>
            <person name="Wang Z.W."/>
            <person name="Zhu S.L."/>
            <person name="Zhao X."/>
            <person name="Deng C."/>
            <person name="Niu S.C."/>
            <person name="Huang J."/>
            <person name="Wang M."/>
            <person name="Liu G.H."/>
            <person name="Yang H.J."/>
            <person name="Xiao X.J."/>
            <person name="Hsiao Y.Y."/>
            <person name="Wu W.L."/>
            <person name="Chen Y.Y."/>
            <person name="Mitsuda N."/>
            <person name="Ohme-Takagi M."/>
            <person name="Luo Y.B."/>
            <person name="Van de Peer Y."/>
            <person name="Liu Z.J."/>
        </authorList>
    </citation>
    <scope>NUCLEOTIDE SEQUENCE [LARGE SCALE GENOMIC DNA]</scope>
    <source>
        <tissue evidence="6">The whole plant</tissue>
    </source>
</reference>
<dbReference type="PANTHER" id="PTHR47939">
    <property type="entry name" value="MEMBRANE-ASSOCIATED SALT-INDUCIBLE PROTEIN-LIKE"/>
    <property type="match status" value="1"/>
</dbReference>
<feature type="region of interest" description="Disordered" evidence="4">
    <location>
        <begin position="31"/>
        <end position="65"/>
    </location>
</feature>
<gene>
    <name evidence="6" type="ORF">MA16_Dca025855</name>
</gene>
<feature type="repeat" description="PPR" evidence="3">
    <location>
        <begin position="355"/>
        <end position="389"/>
    </location>
</feature>
<evidence type="ECO:0000313" key="7">
    <source>
        <dbReference type="Proteomes" id="UP000233837"/>
    </source>
</evidence>